<name>A0A256FRQ4_9HYPH</name>
<dbReference type="EMBL" id="NNRK01000019">
    <property type="protein sequence ID" value="OYR17524.1"/>
    <property type="molecule type" value="Genomic_DNA"/>
</dbReference>
<dbReference type="PROSITE" id="PS00217">
    <property type="entry name" value="SUGAR_TRANSPORT_2"/>
    <property type="match status" value="1"/>
</dbReference>
<evidence type="ECO:0000313" key="7">
    <source>
        <dbReference type="EMBL" id="OYR17524.1"/>
    </source>
</evidence>
<feature type="transmembrane region" description="Helical" evidence="5">
    <location>
        <begin position="186"/>
        <end position="205"/>
    </location>
</feature>
<keyword evidence="3 5" id="KW-1133">Transmembrane helix</keyword>
<feature type="domain" description="Major facilitator superfamily (MFS) profile" evidence="6">
    <location>
        <begin position="27"/>
        <end position="409"/>
    </location>
</feature>
<dbReference type="PANTHER" id="PTHR23518">
    <property type="entry name" value="C-METHYLTRANSFERASE"/>
    <property type="match status" value="1"/>
</dbReference>
<dbReference type="InterPro" id="IPR005829">
    <property type="entry name" value="Sugar_transporter_CS"/>
</dbReference>
<dbReference type="InterPro" id="IPR011701">
    <property type="entry name" value="MFS"/>
</dbReference>
<keyword evidence="4 5" id="KW-0472">Membrane</keyword>
<dbReference type="GO" id="GO:0022857">
    <property type="term" value="F:transmembrane transporter activity"/>
    <property type="evidence" value="ECO:0007669"/>
    <property type="project" value="InterPro"/>
</dbReference>
<proteinExistence type="predicted"/>
<evidence type="ECO:0000256" key="4">
    <source>
        <dbReference type="ARBA" id="ARBA00023136"/>
    </source>
</evidence>
<dbReference type="OrthoDB" id="9803985at2"/>
<dbReference type="Gene3D" id="1.20.1250.20">
    <property type="entry name" value="MFS general substrate transporter like domains"/>
    <property type="match status" value="1"/>
</dbReference>
<feature type="transmembrane region" description="Helical" evidence="5">
    <location>
        <begin position="384"/>
        <end position="404"/>
    </location>
</feature>
<dbReference type="GO" id="GO:0016020">
    <property type="term" value="C:membrane"/>
    <property type="evidence" value="ECO:0007669"/>
    <property type="project" value="UniProtKB-SubCell"/>
</dbReference>
<feature type="transmembrane region" description="Helical" evidence="5">
    <location>
        <begin position="321"/>
        <end position="344"/>
    </location>
</feature>
<dbReference type="Pfam" id="PF07690">
    <property type="entry name" value="MFS_1"/>
    <property type="match status" value="2"/>
</dbReference>
<feature type="transmembrane region" description="Helical" evidence="5">
    <location>
        <begin position="260"/>
        <end position="283"/>
    </location>
</feature>
<comment type="caution">
    <text evidence="7">The sequence shown here is derived from an EMBL/GenBank/DDBJ whole genome shotgun (WGS) entry which is preliminary data.</text>
</comment>
<gene>
    <name evidence="7" type="ORF">CEV32_3841</name>
</gene>
<feature type="transmembrane region" description="Helical" evidence="5">
    <location>
        <begin position="160"/>
        <end position="180"/>
    </location>
</feature>
<evidence type="ECO:0000313" key="8">
    <source>
        <dbReference type="Proteomes" id="UP000216345"/>
    </source>
</evidence>
<dbReference type="InterPro" id="IPR036259">
    <property type="entry name" value="MFS_trans_sf"/>
</dbReference>
<dbReference type="Proteomes" id="UP000216345">
    <property type="component" value="Unassembled WGS sequence"/>
</dbReference>
<dbReference type="AlphaFoldDB" id="A0A256FRQ4"/>
<evidence type="ECO:0000256" key="1">
    <source>
        <dbReference type="ARBA" id="ARBA00004141"/>
    </source>
</evidence>
<organism evidence="7 8">
    <name type="scientific">Brucella rhizosphaerae</name>
    <dbReference type="NCBI Taxonomy" id="571254"/>
    <lineage>
        <taxon>Bacteria</taxon>
        <taxon>Pseudomonadati</taxon>
        <taxon>Pseudomonadota</taxon>
        <taxon>Alphaproteobacteria</taxon>
        <taxon>Hyphomicrobiales</taxon>
        <taxon>Brucellaceae</taxon>
        <taxon>Brucella/Ochrobactrum group</taxon>
        <taxon>Brucella</taxon>
    </lineage>
</organism>
<feature type="transmembrane region" description="Helical" evidence="5">
    <location>
        <begin position="44"/>
        <end position="67"/>
    </location>
</feature>
<evidence type="ECO:0000256" key="3">
    <source>
        <dbReference type="ARBA" id="ARBA00022989"/>
    </source>
</evidence>
<reference evidence="7 8" key="1">
    <citation type="submission" date="2017-07" db="EMBL/GenBank/DDBJ databases">
        <title>Phylogenetic study on the rhizospheric bacterium Ochrobactrum sp. A44.</title>
        <authorList>
            <person name="Krzyzanowska D.M."/>
            <person name="Ossowicki A."/>
            <person name="Rajewska M."/>
            <person name="Maciag T."/>
            <person name="Kaczynski Z."/>
            <person name="Czerwicka M."/>
            <person name="Jafra S."/>
        </authorList>
    </citation>
    <scope>NUCLEOTIDE SEQUENCE [LARGE SCALE GENOMIC DNA]</scope>
    <source>
        <strain evidence="7 8">PR17</strain>
    </source>
</reference>
<evidence type="ECO:0000259" key="6">
    <source>
        <dbReference type="PROSITE" id="PS50850"/>
    </source>
</evidence>
<dbReference type="SUPFAM" id="SSF103473">
    <property type="entry name" value="MFS general substrate transporter"/>
    <property type="match status" value="1"/>
</dbReference>
<comment type="subcellular location">
    <subcellularLocation>
        <location evidence="1">Membrane</location>
        <topology evidence="1">Multi-pass membrane protein</topology>
    </subcellularLocation>
</comment>
<feature type="transmembrane region" description="Helical" evidence="5">
    <location>
        <begin position="226"/>
        <end position="248"/>
    </location>
</feature>
<dbReference type="RefSeq" id="WP_094574520.1">
    <property type="nucleotide sequence ID" value="NZ_JBHEEL010000022.1"/>
</dbReference>
<accession>A0A256FRQ4</accession>
<feature type="transmembrane region" description="Helical" evidence="5">
    <location>
        <begin position="295"/>
        <end position="315"/>
    </location>
</feature>
<dbReference type="PROSITE" id="PS50850">
    <property type="entry name" value="MFS"/>
    <property type="match status" value="1"/>
</dbReference>
<feature type="transmembrane region" description="Helical" evidence="5">
    <location>
        <begin position="356"/>
        <end position="378"/>
    </location>
</feature>
<keyword evidence="8" id="KW-1185">Reference proteome</keyword>
<dbReference type="CDD" id="cd17370">
    <property type="entry name" value="MFS_MJ1317_like"/>
    <property type="match status" value="1"/>
</dbReference>
<keyword evidence="2 5" id="KW-0812">Transmembrane</keyword>
<dbReference type="InterPro" id="IPR020846">
    <property type="entry name" value="MFS_dom"/>
</dbReference>
<sequence length="412" mass="43890">MSDQAGKPTITVEKTSSAETRRGIPAGIWALGFVSLLMDTSSEMIHALLPVYMVAVLGTSALAVGIIEGIAEATASITKVFSGALSDWLGKRKFLAVLGYGLAAFTKPIFPLASSLDWLIAARFIDRVGKGIRGAPRDALVADIAPPELRGASFGLRQSLDTIGAFVGPLLAIGLMWLTADHFQTVFWIAVIPACVSLVLIIVAVREPERPKALRKVRMPLRREELRRLDAVYWWVVVIAAVFKLARFSEAFLVLRAQSIGLPLALIPVVMVVMSLTYSLSAYPIGILSDRMDKVMILIVGLVLLVLADVVLAFASSIVAVAIGVVLWGLHMGFTQGLLSTLVAETAPSELRGTAFGMFNLICGLALLAASIIAGILWDAAGPQGTFLAGAGFATLTVLGSLCFRGRLKSKY</sequence>
<evidence type="ECO:0000256" key="5">
    <source>
        <dbReference type="SAM" id="Phobius"/>
    </source>
</evidence>
<evidence type="ECO:0000256" key="2">
    <source>
        <dbReference type="ARBA" id="ARBA00022692"/>
    </source>
</evidence>
<dbReference type="PANTHER" id="PTHR23518:SF2">
    <property type="entry name" value="MAJOR FACILITATOR SUPERFAMILY TRANSPORTER"/>
    <property type="match status" value="1"/>
</dbReference>
<protein>
    <submittedName>
        <fullName evidence="7">MFS_1 like family protein</fullName>
    </submittedName>
</protein>